<proteinExistence type="predicted"/>
<reference evidence="1 2" key="1">
    <citation type="journal article" date="2016" name="Mol. Biol. Evol.">
        <title>Comparative Genomics of Early-Diverging Mushroom-Forming Fungi Provides Insights into the Origins of Lignocellulose Decay Capabilities.</title>
        <authorList>
            <person name="Nagy L.G."/>
            <person name="Riley R."/>
            <person name="Tritt A."/>
            <person name="Adam C."/>
            <person name="Daum C."/>
            <person name="Floudas D."/>
            <person name="Sun H."/>
            <person name="Yadav J.S."/>
            <person name="Pangilinan J."/>
            <person name="Larsson K.H."/>
            <person name="Matsuura K."/>
            <person name="Barry K."/>
            <person name="Labutti K."/>
            <person name="Kuo R."/>
            <person name="Ohm R.A."/>
            <person name="Bhattacharya S.S."/>
            <person name="Shirouzu T."/>
            <person name="Yoshinaga Y."/>
            <person name="Martin F.M."/>
            <person name="Grigoriev I.V."/>
            <person name="Hibbett D.S."/>
        </authorList>
    </citation>
    <scope>NUCLEOTIDE SEQUENCE [LARGE SCALE GENOMIC DNA]</scope>
    <source>
        <strain evidence="1 2">HHB14362 ss-1</strain>
    </source>
</reference>
<name>A0A165T5R1_9AGAM</name>
<dbReference type="Proteomes" id="UP000076761">
    <property type="component" value="Unassembled WGS sequence"/>
</dbReference>
<dbReference type="OrthoDB" id="3319194at2759"/>
<dbReference type="InParanoid" id="A0A165T5R1"/>
<protein>
    <submittedName>
        <fullName evidence="1">Uncharacterized protein</fullName>
    </submittedName>
</protein>
<organism evidence="1 2">
    <name type="scientific">Neolentinus lepideus HHB14362 ss-1</name>
    <dbReference type="NCBI Taxonomy" id="1314782"/>
    <lineage>
        <taxon>Eukaryota</taxon>
        <taxon>Fungi</taxon>
        <taxon>Dikarya</taxon>
        <taxon>Basidiomycota</taxon>
        <taxon>Agaricomycotina</taxon>
        <taxon>Agaricomycetes</taxon>
        <taxon>Gloeophyllales</taxon>
        <taxon>Gloeophyllaceae</taxon>
        <taxon>Neolentinus</taxon>
    </lineage>
</organism>
<dbReference type="AlphaFoldDB" id="A0A165T5R1"/>
<keyword evidence="2" id="KW-1185">Reference proteome</keyword>
<evidence type="ECO:0000313" key="2">
    <source>
        <dbReference type="Proteomes" id="UP000076761"/>
    </source>
</evidence>
<sequence>MVKCMLNPRTPLISQVNRQVRVRRAKPSKVTKEREPRRSPVVAHAAVAAKPSQQVLGSVRKVNKANYTNDMFDFEEDVEEIENSCDSCAVYSDLLSQDEEVELSEVHVAFENAEDDLYIEFEFVEGPSGDMTWDALDTEGEEWELVERADRAAKKAKRMYSEVLRGEG</sequence>
<dbReference type="EMBL" id="KV425568">
    <property type="protein sequence ID" value="KZT26181.1"/>
    <property type="molecule type" value="Genomic_DNA"/>
</dbReference>
<accession>A0A165T5R1</accession>
<evidence type="ECO:0000313" key="1">
    <source>
        <dbReference type="EMBL" id="KZT26181.1"/>
    </source>
</evidence>
<gene>
    <name evidence="1" type="ORF">NEOLEDRAFT_1132756</name>
</gene>